<dbReference type="Proteomes" id="UP001212841">
    <property type="component" value="Unassembled WGS sequence"/>
</dbReference>
<gene>
    <name evidence="1" type="ORF">HK097_002208</name>
</gene>
<comment type="caution">
    <text evidence="1">The sequence shown here is derived from an EMBL/GenBank/DDBJ whole genome shotgun (WGS) entry which is preliminary data.</text>
</comment>
<keyword evidence="2" id="KW-1185">Reference proteome</keyword>
<protein>
    <submittedName>
        <fullName evidence="1">Uncharacterized protein</fullName>
    </submittedName>
</protein>
<organism evidence="1 2">
    <name type="scientific">Rhizophlyctis rosea</name>
    <dbReference type="NCBI Taxonomy" id="64517"/>
    <lineage>
        <taxon>Eukaryota</taxon>
        <taxon>Fungi</taxon>
        <taxon>Fungi incertae sedis</taxon>
        <taxon>Chytridiomycota</taxon>
        <taxon>Chytridiomycota incertae sedis</taxon>
        <taxon>Chytridiomycetes</taxon>
        <taxon>Rhizophlyctidales</taxon>
        <taxon>Rhizophlyctidaceae</taxon>
        <taxon>Rhizophlyctis</taxon>
    </lineage>
</organism>
<name>A0AAD5SIM6_9FUNG</name>
<accession>A0AAD5SIM6</accession>
<dbReference type="EMBL" id="JADGJD010000147">
    <property type="protein sequence ID" value="KAJ3054271.1"/>
    <property type="molecule type" value="Genomic_DNA"/>
</dbReference>
<sequence>MPNYRNPNKGLAEMIRDFKGLLHCQIDEADELLKDPESLKNNMYKMHDLAAKLKTADRKEFIDDIRNNFTCVEGVGRFIEIQEFLEKMETVTGKYKKKLPKKRCKMIYFVDVGCMKECFKKLSEQQEYTTELVVVCDDLDKTTAIVNLKSVVVGGIDPETTSIVENLFPDVHIDFKIDPDDVRLYILESELDYLLQHLRPHKDMKSLDLNISSDEKTMPYKLTSEQEDFFRDLIYKKANFFGRDKLFYLIKTKHPEMGISRRMLWSFMDRQEVFQLNRRPTMKRGLVKPITSQKPGHIQMDNLYVQHPFNGYKYICHAVDTFNKKDDGKPVKSLDVESMKQAIDTFLS</sequence>
<evidence type="ECO:0000313" key="2">
    <source>
        <dbReference type="Proteomes" id="UP001212841"/>
    </source>
</evidence>
<proteinExistence type="predicted"/>
<evidence type="ECO:0000313" key="1">
    <source>
        <dbReference type="EMBL" id="KAJ3054271.1"/>
    </source>
</evidence>
<reference evidence="1" key="1">
    <citation type="submission" date="2020-05" db="EMBL/GenBank/DDBJ databases">
        <title>Phylogenomic resolution of chytrid fungi.</title>
        <authorList>
            <person name="Stajich J.E."/>
            <person name="Amses K."/>
            <person name="Simmons R."/>
            <person name="Seto K."/>
            <person name="Myers J."/>
            <person name="Bonds A."/>
            <person name="Quandt C.A."/>
            <person name="Barry K."/>
            <person name="Liu P."/>
            <person name="Grigoriev I."/>
            <person name="Longcore J.E."/>
            <person name="James T.Y."/>
        </authorList>
    </citation>
    <scope>NUCLEOTIDE SEQUENCE</scope>
    <source>
        <strain evidence="1">JEL0318</strain>
    </source>
</reference>
<dbReference type="AlphaFoldDB" id="A0AAD5SIM6"/>